<protein>
    <recommendedName>
        <fullName evidence="5">DUF295 domain-containing protein</fullName>
    </recommendedName>
</protein>
<evidence type="ECO:0000259" key="1">
    <source>
        <dbReference type="Pfam" id="PF00646"/>
    </source>
</evidence>
<dbReference type="Pfam" id="PF03478">
    <property type="entry name" value="Beta-prop_KIB1-4"/>
    <property type="match status" value="1"/>
</dbReference>
<accession>A0AAE0AN33</accession>
<dbReference type="PANTHER" id="PTHR44259">
    <property type="entry name" value="OS07G0183000 PROTEIN-RELATED"/>
    <property type="match status" value="1"/>
</dbReference>
<dbReference type="Pfam" id="PF00646">
    <property type="entry name" value="F-box"/>
    <property type="match status" value="1"/>
</dbReference>
<name>A0AAE0AN33_9ROSI</name>
<dbReference type="AlphaFoldDB" id="A0AAE0AN33"/>
<feature type="domain" description="KIB1-4 beta-propeller" evidence="2">
    <location>
        <begin position="100"/>
        <end position="378"/>
    </location>
</feature>
<evidence type="ECO:0000313" key="4">
    <source>
        <dbReference type="Proteomes" id="UP001281410"/>
    </source>
</evidence>
<feature type="domain" description="F-box" evidence="1">
    <location>
        <begin position="32"/>
        <end position="64"/>
    </location>
</feature>
<sequence length="415" mass="48684">MEQHKAQVDQYQDWSRLSTKRCKQYKDQVRDWSSLPGGVVEKISDSLCLYDYLCFSNVCKSWRRYQEETLQLHCNRSCGFPCLVMSKETESETACCVSLLEKNKLFRLEMPTSSGGLFWGCIKDWLIIVKPFIKFAIIRMSLLNPFTGSKVDLPTTCSYRTKVVFSGYPGKQNCVYMLFSYKGTGYDVWIPEAKDWCRCCLEEGTDDVLIDLICFKGCFYLLTKEYNIRVLDVVYAYSTIQRQGYKEQIDTRFYEIEMSSDIPRENIQCLDVQIFRYLVEFGDEILLVIRFLRNCFEETYDFRVFRLDLYKKEWVKLDNLGDCVIFVGRNCSRCYSAKELGGGMGNCIYFTNGSGLLSGMNWENELSCSLENDDWGIFKLNSDGSERFSYVARKWKRPPVWLTAPLCWYFNRFRP</sequence>
<dbReference type="InterPro" id="IPR005174">
    <property type="entry name" value="KIB1-4_b-propeller"/>
</dbReference>
<dbReference type="InterPro" id="IPR001810">
    <property type="entry name" value="F-box_dom"/>
</dbReference>
<dbReference type="PANTHER" id="PTHR44259:SF113">
    <property type="entry name" value="OS06G0659700 PROTEIN"/>
    <property type="match status" value="1"/>
</dbReference>
<keyword evidence="4" id="KW-1185">Reference proteome</keyword>
<dbReference type="Proteomes" id="UP001281410">
    <property type="component" value="Unassembled WGS sequence"/>
</dbReference>
<dbReference type="InterPro" id="IPR050942">
    <property type="entry name" value="F-box_BR-signaling"/>
</dbReference>
<reference evidence="3" key="1">
    <citation type="journal article" date="2023" name="Plant J.">
        <title>Genome sequences and population genomics provide insights into the demographic history, inbreeding, and mutation load of two 'living fossil' tree species of Dipteronia.</title>
        <authorList>
            <person name="Feng Y."/>
            <person name="Comes H.P."/>
            <person name="Chen J."/>
            <person name="Zhu S."/>
            <person name="Lu R."/>
            <person name="Zhang X."/>
            <person name="Li P."/>
            <person name="Qiu J."/>
            <person name="Olsen K.M."/>
            <person name="Qiu Y."/>
        </authorList>
    </citation>
    <scope>NUCLEOTIDE SEQUENCE</scope>
    <source>
        <strain evidence="3">NBL</strain>
    </source>
</reference>
<evidence type="ECO:0008006" key="5">
    <source>
        <dbReference type="Google" id="ProtNLM"/>
    </source>
</evidence>
<dbReference type="Gene3D" id="1.20.1280.50">
    <property type="match status" value="1"/>
</dbReference>
<evidence type="ECO:0000313" key="3">
    <source>
        <dbReference type="EMBL" id="KAK3220454.1"/>
    </source>
</evidence>
<proteinExistence type="predicted"/>
<dbReference type="EMBL" id="JANJYJ010000004">
    <property type="protein sequence ID" value="KAK3220454.1"/>
    <property type="molecule type" value="Genomic_DNA"/>
</dbReference>
<organism evidence="3 4">
    <name type="scientific">Dipteronia sinensis</name>
    <dbReference type="NCBI Taxonomy" id="43782"/>
    <lineage>
        <taxon>Eukaryota</taxon>
        <taxon>Viridiplantae</taxon>
        <taxon>Streptophyta</taxon>
        <taxon>Embryophyta</taxon>
        <taxon>Tracheophyta</taxon>
        <taxon>Spermatophyta</taxon>
        <taxon>Magnoliopsida</taxon>
        <taxon>eudicotyledons</taxon>
        <taxon>Gunneridae</taxon>
        <taxon>Pentapetalae</taxon>
        <taxon>rosids</taxon>
        <taxon>malvids</taxon>
        <taxon>Sapindales</taxon>
        <taxon>Sapindaceae</taxon>
        <taxon>Hippocastanoideae</taxon>
        <taxon>Acereae</taxon>
        <taxon>Dipteronia</taxon>
    </lineage>
</organism>
<comment type="caution">
    <text evidence="3">The sequence shown here is derived from an EMBL/GenBank/DDBJ whole genome shotgun (WGS) entry which is preliminary data.</text>
</comment>
<gene>
    <name evidence="3" type="ORF">Dsin_014424</name>
</gene>
<evidence type="ECO:0000259" key="2">
    <source>
        <dbReference type="Pfam" id="PF03478"/>
    </source>
</evidence>